<evidence type="ECO:0000259" key="1">
    <source>
        <dbReference type="PROSITE" id="PS50191"/>
    </source>
</evidence>
<dbReference type="OMA" id="RITWIID"/>
<dbReference type="AlphaFoldDB" id="A0A8S1PHQ7"/>
<proteinExistence type="predicted"/>
<organism evidence="2 3">
    <name type="scientific">Paramecium primaurelia</name>
    <dbReference type="NCBI Taxonomy" id="5886"/>
    <lineage>
        <taxon>Eukaryota</taxon>
        <taxon>Sar</taxon>
        <taxon>Alveolata</taxon>
        <taxon>Ciliophora</taxon>
        <taxon>Intramacronucleata</taxon>
        <taxon>Oligohymenophorea</taxon>
        <taxon>Peniculida</taxon>
        <taxon>Parameciidae</taxon>
        <taxon>Paramecium</taxon>
    </lineage>
</organism>
<dbReference type="InterPro" id="IPR001251">
    <property type="entry name" value="CRAL-TRIO_dom"/>
</dbReference>
<reference evidence="2" key="1">
    <citation type="submission" date="2021-01" db="EMBL/GenBank/DDBJ databases">
        <authorList>
            <consortium name="Genoscope - CEA"/>
            <person name="William W."/>
        </authorList>
    </citation>
    <scope>NUCLEOTIDE SEQUENCE</scope>
</reference>
<accession>A0A8S1PHQ7</accession>
<feature type="domain" description="CRAL-TRIO" evidence="1">
    <location>
        <begin position="84"/>
        <end position="266"/>
    </location>
</feature>
<keyword evidence="3" id="KW-1185">Reference proteome</keyword>
<protein>
    <recommendedName>
        <fullName evidence="1">CRAL-TRIO domain-containing protein</fullName>
    </recommendedName>
</protein>
<dbReference type="Proteomes" id="UP000688137">
    <property type="component" value="Unassembled WGS sequence"/>
</dbReference>
<name>A0A8S1PHQ7_PARPR</name>
<evidence type="ECO:0000313" key="2">
    <source>
        <dbReference type="EMBL" id="CAD8102685.1"/>
    </source>
</evidence>
<dbReference type="CDD" id="cd00170">
    <property type="entry name" value="SEC14"/>
    <property type="match status" value="1"/>
</dbReference>
<comment type="caution">
    <text evidence="2">The sequence shown here is derived from an EMBL/GenBank/DDBJ whole genome shotgun (WGS) entry which is preliminary data.</text>
</comment>
<dbReference type="PROSITE" id="PS50191">
    <property type="entry name" value="CRAL_TRIO"/>
    <property type="match status" value="1"/>
</dbReference>
<dbReference type="Pfam" id="PF00650">
    <property type="entry name" value="CRAL_TRIO"/>
    <property type="match status" value="1"/>
</dbReference>
<evidence type="ECO:0000313" key="3">
    <source>
        <dbReference type="Proteomes" id="UP000688137"/>
    </source>
</evidence>
<dbReference type="PANTHER" id="PTHR46277:SF3">
    <property type="entry name" value="BINDING PROTEIN, PUTATIVE-RELATED"/>
    <property type="match status" value="1"/>
</dbReference>
<sequence length="266" mass="31467">MDQPKNKIILTGDQPDKLKQLQLRVQVEVPKLVRDDLIQKYSNEDHLIRLLIAREWKINDAFEQWKRWVEWRKQYRADDIKIEEIQQEISLRKAFWNGADKLGNPCLVVKAKRHFPGQSNPETLIRFFLYMIDQGIQKADQAGTGKISVIWDREGVTSKNFDSSMFTIMKKMVTLVQDNYAERLHQLFILYPNFLVKSIMTVVKPFLSEKTKSKIILCNNLKDLQVYFNENYKISDGLIDDNVEQIQDEDTEEEKRKIEQMIAEQQ</sequence>
<dbReference type="SMART" id="SM00516">
    <property type="entry name" value="SEC14"/>
    <property type="match status" value="1"/>
</dbReference>
<dbReference type="EMBL" id="CAJJDM010000122">
    <property type="protein sequence ID" value="CAD8102685.1"/>
    <property type="molecule type" value="Genomic_DNA"/>
</dbReference>
<dbReference type="PANTHER" id="PTHR46277">
    <property type="entry name" value="OS03G0850700 PROTEIN"/>
    <property type="match status" value="1"/>
</dbReference>
<gene>
    <name evidence="2" type="ORF">PPRIM_AZ9-3.1.T1190029</name>
</gene>